<dbReference type="EMBL" id="JACSDY010000009">
    <property type="protein sequence ID" value="KAF7420291.1"/>
    <property type="molecule type" value="Genomic_DNA"/>
</dbReference>
<sequence>MRLKWKKIDRGFVNADRKVCRRAVPPSEHWDRLYSRIGLGDLCDEFEASRLIDYLSFFDFKIQAACPSLARVKRYCDDRIIVYVSRIFAGERNKRKGVLSDMFEIDRNEFLLNKIACN</sequence>
<comment type="caution">
    <text evidence="1">The sequence shown here is derived from an EMBL/GenBank/DDBJ whole genome shotgun (WGS) entry which is preliminary data.</text>
</comment>
<accession>A0A834U7V0</accession>
<name>A0A834U7V0_VESPE</name>
<evidence type="ECO:0000313" key="1">
    <source>
        <dbReference type="EMBL" id="KAF7420291.1"/>
    </source>
</evidence>
<keyword evidence="2" id="KW-1185">Reference proteome</keyword>
<proteinExistence type="predicted"/>
<gene>
    <name evidence="1" type="ORF">H0235_010588</name>
</gene>
<organism evidence="1 2">
    <name type="scientific">Vespula pensylvanica</name>
    <name type="common">Western yellow jacket</name>
    <name type="synonym">Wasp</name>
    <dbReference type="NCBI Taxonomy" id="30213"/>
    <lineage>
        <taxon>Eukaryota</taxon>
        <taxon>Metazoa</taxon>
        <taxon>Ecdysozoa</taxon>
        <taxon>Arthropoda</taxon>
        <taxon>Hexapoda</taxon>
        <taxon>Insecta</taxon>
        <taxon>Pterygota</taxon>
        <taxon>Neoptera</taxon>
        <taxon>Endopterygota</taxon>
        <taxon>Hymenoptera</taxon>
        <taxon>Apocrita</taxon>
        <taxon>Aculeata</taxon>
        <taxon>Vespoidea</taxon>
        <taxon>Vespidae</taxon>
        <taxon>Vespinae</taxon>
        <taxon>Vespula</taxon>
    </lineage>
</organism>
<reference evidence="1" key="1">
    <citation type="journal article" date="2020" name="G3 (Bethesda)">
        <title>High-Quality Assemblies for Three Invasive Social Wasps from the &lt;i&gt;Vespula&lt;/i&gt; Genus.</title>
        <authorList>
            <person name="Harrop T.W.R."/>
            <person name="Guhlin J."/>
            <person name="McLaughlin G.M."/>
            <person name="Permina E."/>
            <person name="Stockwell P."/>
            <person name="Gilligan J."/>
            <person name="Le Lec M.F."/>
            <person name="Gruber M.A.M."/>
            <person name="Quinn O."/>
            <person name="Lovegrove M."/>
            <person name="Duncan E.J."/>
            <person name="Remnant E.J."/>
            <person name="Van Eeckhoven J."/>
            <person name="Graham B."/>
            <person name="Knapp R.A."/>
            <person name="Langford K.W."/>
            <person name="Kronenberg Z."/>
            <person name="Press M.O."/>
            <person name="Eacker S.M."/>
            <person name="Wilson-Rankin E.E."/>
            <person name="Purcell J."/>
            <person name="Lester P.J."/>
            <person name="Dearden P.K."/>
        </authorList>
    </citation>
    <scope>NUCLEOTIDE SEQUENCE</scope>
    <source>
        <strain evidence="1">Volc-1</strain>
    </source>
</reference>
<dbReference type="Proteomes" id="UP000600918">
    <property type="component" value="Unassembled WGS sequence"/>
</dbReference>
<dbReference type="AlphaFoldDB" id="A0A834U7V0"/>
<evidence type="ECO:0000313" key="2">
    <source>
        <dbReference type="Proteomes" id="UP000600918"/>
    </source>
</evidence>
<protein>
    <submittedName>
        <fullName evidence="1">Uncharacterized protein</fullName>
    </submittedName>
</protein>